<gene>
    <name evidence="2" type="ORF">AKJ57_05165</name>
</gene>
<dbReference type="AlphaFoldDB" id="A0A133U5U0"/>
<comment type="caution">
    <text evidence="2">The sequence shown here is derived from an EMBL/GenBank/DDBJ whole genome shotgun (WGS) entry which is preliminary data.</text>
</comment>
<reference evidence="2 3" key="1">
    <citation type="journal article" date="2016" name="Sci. Rep.">
        <title>Metabolic traits of an uncultured archaeal lineage -MSBL1- from brine pools of the Red Sea.</title>
        <authorList>
            <person name="Mwirichia R."/>
            <person name="Alam I."/>
            <person name="Rashid M."/>
            <person name="Vinu M."/>
            <person name="Ba-Alawi W."/>
            <person name="Anthony Kamau A."/>
            <person name="Kamanda Ngugi D."/>
            <person name="Goker M."/>
            <person name="Klenk H.P."/>
            <person name="Bajic V."/>
            <person name="Stingl U."/>
        </authorList>
    </citation>
    <scope>NUCLEOTIDE SEQUENCE [LARGE SCALE GENOMIC DNA]</scope>
    <source>
        <strain evidence="2">SCGC-AAA259A05</strain>
    </source>
</reference>
<proteinExistence type="predicted"/>
<dbReference type="Proteomes" id="UP000070163">
    <property type="component" value="Unassembled WGS sequence"/>
</dbReference>
<evidence type="ECO:0000313" key="2">
    <source>
        <dbReference type="EMBL" id="KXA89561.1"/>
    </source>
</evidence>
<evidence type="ECO:0000313" key="3">
    <source>
        <dbReference type="Proteomes" id="UP000070163"/>
    </source>
</evidence>
<dbReference type="EMBL" id="LHXJ01000073">
    <property type="protein sequence ID" value="KXA89561.1"/>
    <property type="molecule type" value="Genomic_DNA"/>
</dbReference>
<accession>A0A133U5U0</accession>
<keyword evidence="1" id="KW-0175">Coiled coil</keyword>
<name>A0A133U5U0_9EURY</name>
<protein>
    <submittedName>
        <fullName evidence="2">Uncharacterized protein</fullName>
    </submittedName>
</protein>
<dbReference type="Gene3D" id="1.10.287.1490">
    <property type="match status" value="1"/>
</dbReference>
<dbReference type="SUPFAM" id="SSF57997">
    <property type="entry name" value="Tropomyosin"/>
    <property type="match status" value="1"/>
</dbReference>
<evidence type="ECO:0000256" key="1">
    <source>
        <dbReference type="SAM" id="Coils"/>
    </source>
</evidence>
<keyword evidence="3" id="KW-1185">Reference proteome</keyword>
<feature type="coiled-coil region" evidence="1">
    <location>
        <begin position="18"/>
        <end position="178"/>
    </location>
</feature>
<organism evidence="2 3">
    <name type="scientific">candidate division MSBL1 archaeon SCGC-AAA259A05</name>
    <dbReference type="NCBI Taxonomy" id="1698259"/>
    <lineage>
        <taxon>Archaea</taxon>
        <taxon>Methanobacteriati</taxon>
        <taxon>Methanobacteriota</taxon>
        <taxon>candidate division MSBL1</taxon>
    </lineage>
</organism>
<sequence>MVLGVGLIGSLVYHHQKISTLKSEKIEVLENLENLESSQKILQDKFENLEDKHSILIENYKYLEENFRKIENDYQNLSENYGRLNENYLDLKFDYRILKENHQSLEKSHHELEENYLEVRENYFVLENNYENLVHKYSNLEEEYSQLKGFKDSLSENHEELKENYERIENELTLLREGNRYELHDPTYIELVDFLENDTTDENLYNENTYVCFDFSKDLIANATDKGSMAGYARIAYWENHQSYTIAENNRNYYAHAIVAFKTVDEGLVYVEPQNDVVMKDLTVGDSYWNEIEKNSSLNYFEWPKLIITDIDVIW</sequence>